<dbReference type="InterPro" id="IPR020449">
    <property type="entry name" value="Tscrpt_reg_AraC-type_HTH"/>
</dbReference>
<keyword evidence="6" id="KW-1185">Reference proteome</keyword>
<dbReference type="InterPro" id="IPR050204">
    <property type="entry name" value="AraC_XylS_family_regulators"/>
</dbReference>
<dbReference type="AlphaFoldDB" id="A0A1I3B5D9"/>
<organism evidence="5 6">
    <name type="scientific">Planctomicrobium piriforme</name>
    <dbReference type="NCBI Taxonomy" id="1576369"/>
    <lineage>
        <taxon>Bacteria</taxon>
        <taxon>Pseudomonadati</taxon>
        <taxon>Planctomycetota</taxon>
        <taxon>Planctomycetia</taxon>
        <taxon>Planctomycetales</taxon>
        <taxon>Planctomycetaceae</taxon>
        <taxon>Planctomicrobium</taxon>
    </lineage>
</organism>
<dbReference type="PRINTS" id="PR00032">
    <property type="entry name" value="HTHARAC"/>
</dbReference>
<proteinExistence type="predicted"/>
<sequence length="316" mass="35548">MDRLDQILRRSRQLKSVDQCHLFDRTPAIFRDRVVAVDLYKLAGGTFRISEVILTETFHNPLGMDDYFLLSLLVNSGKENSLEVDQGTGHYQRPNQPGRMVLLQTQALEKCQGTGPLHTVMLTMKRTALEARLQDLSGSGAAALDPLLARSFYDDGLELMLKRLLAQHQRSLGAVDPDDTSEFLDGICLQLLSLTGHRHVRVAESDRLRPLAIQRVVDYIETHLGGELTRSQLATIAGVSECHFSRLFTQSVGVSVKQFVLRRRVEQAKSLLRQFASQELPLSQVAAQVGFCHKSRFCEEFRRQVGVSPEVYRSNS</sequence>
<protein>
    <submittedName>
        <fullName evidence="5">AraC-type DNA-binding protein</fullName>
    </submittedName>
</protein>
<dbReference type="PROSITE" id="PS01124">
    <property type="entry name" value="HTH_ARAC_FAMILY_2"/>
    <property type="match status" value="1"/>
</dbReference>
<evidence type="ECO:0000313" key="6">
    <source>
        <dbReference type="Proteomes" id="UP000199518"/>
    </source>
</evidence>
<feature type="domain" description="HTH araC/xylS-type" evidence="4">
    <location>
        <begin position="214"/>
        <end position="315"/>
    </location>
</feature>
<evidence type="ECO:0000313" key="5">
    <source>
        <dbReference type="EMBL" id="SFH57525.1"/>
    </source>
</evidence>
<name>A0A1I3B5D9_9PLAN</name>
<dbReference type="PROSITE" id="PS00041">
    <property type="entry name" value="HTH_ARAC_FAMILY_1"/>
    <property type="match status" value="1"/>
</dbReference>
<dbReference type="EMBL" id="FOQD01000001">
    <property type="protein sequence ID" value="SFH57525.1"/>
    <property type="molecule type" value="Genomic_DNA"/>
</dbReference>
<keyword evidence="3" id="KW-0804">Transcription</keyword>
<dbReference type="RefSeq" id="WP_092047193.1">
    <property type="nucleotide sequence ID" value="NZ_FOQD01000001.1"/>
</dbReference>
<evidence type="ECO:0000256" key="2">
    <source>
        <dbReference type="ARBA" id="ARBA00023125"/>
    </source>
</evidence>
<dbReference type="GO" id="GO:0003700">
    <property type="term" value="F:DNA-binding transcription factor activity"/>
    <property type="evidence" value="ECO:0007669"/>
    <property type="project" value="InterPro"/>
</dbReference>
<dbReference type="SUPFAM" id="SSF46689">
    <property type="entry name" value="Homeodomain-like"/>
    <property type="match status" value="2"/>
</dbReference>
<dbReference type="Gene3D" id="1.10.10.60">
    <property type="entry name" value="Homeodomain-like"/>
    <property type="match status" value="2"/>
</dbReference>
<evidence type="ECO:0000256" key="3">
    <source>
        <dbReference type="ARBA" id="ARBA00023163"/>
    </source>
</evidence>
<dbReference type="OrthoDB" id="273555at2"/>
<dbReference type="Pfam" id="PF12833">
    <property type="entry name" value="HTH_18"/>
    <property type="match status" value="1"/>
</dbReference>
<accession>A0A1I3B5D9</accession>
<dbReference type="SMART" id="SM00342">
    <property type="entry name" value="HTH_ARAC"/>
    <property type="match status" value="1"/>
</dbReference>
<dbReference type="InterPro" id="IPR018062">
    <property type="entry name" value="HTH_AraC-typ_CS"/>
</dbReference>
<gene>
    <name evidence="5" type="ORF">SAMN05421753_101249</name>
</gene>
<dbReference type="Proteomes" id="UP000199518">
    <property type="component" value="Unassembled WGS sequence"/>
</dbReference>
<keyword evidence="1" id="KW-0805">Transcription regulation</keyword>
<dbReference type="PANTHER" id="PTHR46796:SF6">
    <property type="entry name" value="ARAC SUBFAMILY"/>
    <property type="match status" value="1"/>
</dbReference>
<keyword evidence="2 5" id="KW-0238">DNA-binding</keyword>
<dbReference type="PANTHER" id="PTHR46796">
    <property type="entry name" value="HTH-TYPE TRANSCRIPTIONAL ACTIVATOR RHAS-RELATED"/>
    <property type="match status" value="1"/>
</dbReference>
<reference evidence="6" key="1">
    <citation type="submission" date="2016-10" db="EMBL/GenBank/DDBJ databases">
        <authorList>
            <person name="Varghese N."/>
            <person name="Submissions S."/>
        </authorList>
    </citation>
    <scope>NUCLEOTIDE SEQUENCE [LARGE SCALE GENOMIC DNA]</scope>
    <source>
        <strain evidence="6">DSM 26348</strain>
    </source>
</reference>
<dbReference type="GO" id="GO:0043565">
    <property type="term" value="F:sequence-specific DNA binding"/>
    <property type="evidence" value="ECO:0007669"/>
    <property type="project" value="InterPro"/>
</dbReference>
<dbReference type="STRING" id="1576369.SAMN05421753_101249"/>
<evidence type="ECO:0000256" key="1">
    <source>
        <dbReference type="ARBA" id="ARBA00023015"/>
    </source>
</evidence>
<dbReference type="InterPro" id="IPR018060">
    <property type="entry name" value="HTH_AraC"/>
</dbReference>
<dbReference type="InterPro" id="IPR009057">
    <property type="entry name" value="Homeodomain-like_sf"/>
</dbReference>
<evidence type="ECO:0000259" key="4">
    <source>
        <dbReference type="PROSITE" id="PS01124"/>
    </source>
</evidence>